<protein>
    <submittedName>
        <fullName evidence="1">Uncharacterized protein</fullName>
    </submittedName>
</protein>
<accession>A0A0A8ZYY1</accession>
<evidence type="ECO:0000313" key="1">
    <source>
        <dbReference type="EMBL" id="JAD41965.1"/>
    </source>
</evidence>
<organism evidence="1">
    <name type="scientific">Arundo donax</name>
    <name type="common">Giant reed</name>
    <name type="synonym">Donax arundinaceus</name>
    <dbReference type="NCBI Taxonomy" id="35708"/>
    <lineage>
        <taxon>Eukaryota</taxon>
        <taxon>Viridiplantae</taxon>
        <taxon>Streptophyta</taxon>
        <taxon>Embryophyta</taxon>
        <taxon>Tracheophyta</taxon>
        <taxon>Spermatophyta</taxon>
        <taxon>Magnoliopsida</taxon>
        <taxon>Liliopsida</taxon>
        <taxon>Poales</taxon>
        <taxon>Poaceae</taxon>
        <taxon>PACMAD clade</taxon>
        <taxon>Arundinoideae</taxon>
        <taxon>Arundineae</taxon>
        <taxon>Arundo</taxon>
    </lineage>
</organism>
<proteinExistence type="predicted"/>
<sequence length="58" mass="6835">MINRSSMATSKPQDVSYYFHKQIPKNNNAYEIQVRRTHQKLAIIRKIMATSKIEIQTL</sequence>
<name>A0A0A8ZYY1_ARUDO</name>
<dbReference type="EMBL" id="GBRH01255930">
    <property type="protein sequence ID" value="JAD41965.1"/>
    <property type="molecule type" value="Transcribed_RNA"/>
</dbReference>
<dbReference type="AlphaFoldDB" id="A0A0A8ZYY1"/>
<reference evidence="1" key="2">
    <citation type="journal article" date="2015" name="Data Brief">
        <title>Shoot transcriptome of the giant reed, Arundo donax.</title>
        <authorList>
            <person name="Barrero R.A."/>
            <person name="Guerrero F.D."/>
            <person name="Moolhuijzen P."/>
            <person name="Goolsby J.A."/>
            <person name="Tidwell J."/>
            <person name="Bellgard S.E."/>
            <person name="Bellgard M.I."/>
        </authorList>
    </citation>
    <scope>NUCLEOTIDE SEQUENCE</scope>
    <source>
        <tissue evidence="1">Shoot tissue taken approximately 20 cm above the soil surface</tissue>
    </source>
</reference>
<reference evidence="1" key="1">
    <citation type="submission" date="2014-09" db="EMBL/GenBank/DDBJ databases">
        <authorList>
            <person name="Magalhaes I.L.F."/>
            <person name="Oliveira U."/>
            <person name="Santos F.R."/>
            <person name="Vidigal T.H.D.A."/>
            <person name="Brescovit A.D."/>
            <person name="Santos A.J."/>
        </authorList>
    </citation>
    <scope>NUCLEOTIDE SEQUENCE</scope>
    <source>
        <tissue evidence="1">Shoot tissue taken approximately 20 cm above the soil surface</tissue>
    </source>
</reference>